<accession>A0A0C3BUI0</accession>
<sequence length="183" mass="20668">MSTSDATSTHHSGNSSPCTAGFSRIRLEHIFLQWVVGGQRPLPRHILIHKSTSAHSGTLAMLAKGDDDGCHLLEINDQSIWDRETLEMAVNRDDLGRGQRRVGRLGKSALPIVYLAITVPRFFLRSPSSFWDPARHLRWPSTRTIHGFMDLYFLEYAGRHSHSKKLPATAAEPPQRQWTIAYD</sequence>
<organism evidence="2 3">
    <name type="scientific">Hebeloma cylindrosporum</name>
    <dbReference type="NCBI Taxonomy" id="76867"/>
    <lineage>
        <taxon>Eukaryota</taxon>
        <taxon>Fungi</taxon>
        <taxon>Dikarya</taxon>
        <taxon>Basidiomycota</taxon>
        <taxon>Agaricomycotina</taxon>
        <taxon>Agaricomycetes</taxon>
        <taxon>Agaricomycetidae</taxon>
        <taxon>Agaricales</taxon>
        <taxon>Agaricineae</taxon>
        <taxon>Hymenogastraceae</taxon>
        <taxon>Hebeloma</taxon>
    </lineage>
</organism>
<evidence type="ECO:0000313" key="2">
    <source>
        <dbReference type="EMBL" id="KIM35031.1"/>
    </source>
</evidence>
<evidence type="ECO:0000313" key="3">
    <source>
        <dbReference type="Proteomes" id="UP000053424"/>
    </source>
</evidence>
<reference evidence="2 3" key="1">
    <citation type="submission" date="2014-04" db="EMBL/GenBank/DDBJ databases">
        <authorList>
            <consortium name="DOE Joint Genome Institute"/>
            <person name="Kuo A."/>
            <person name="Gay G."/>
            <person name="Dore J."/>
            <person name="Kohler A."/>
            <person name="Nagy L.G."/>
            <person name="Floudas D."/>
            <person name="Copeland A."/>
            <person name="Barry K.W."/>
            <person name="Cichocki N."/>
            <person name="Veneault-Fourrey C."/>
            <person name="LaButti K."/>
            <person name="Lindquist E.A."/>
            <person name="Lipzen A."/>
            <person name="Lundell T."/>
            <person name="Morin E."/>
            <person name="Murat C."/>
            <person name="Sun H."/>
            <person name="Tunlid A."/>
            <person name="Henrissat B."/>
            <person name="Grigoriev I.V."/>
            <person name="Hibbett D.S."/>
            <person name="Martin F."/>
            <person name="Nordberg H.P."/>
            <person name="Cantor M.N."/>
            <person name="Hua S.X."/>
        </authorList>
    </citation>
    <scope>NUCLEOTIDE SEQUENCE [LARGE SCALE GENOMIC DNA]</scope>
    <source>
        <strain evidence="3">h7</strain>
    </source>
</reference>
<gene>
    <name evidence="2" type="ORF">M413DRAFT_14778</name>
</gene>
<evidence type="ECO:0000256" key="1">
    <source>
        <dbReference type="SAM" id="MobiDB-lite"/>
    </source>
</evidence>
<dbReference type="Proteomes" id="UP000053424">
    <property type="component" value="Unassembled WGS sequence"/>
</dbReference>
<feature type="region of interest" description="Disordered" evidence="1">
    <location>
        <begin position="164"/>
        <end position="183"/>
    </location>
</feature>
<dbReference type="HOGENOM" id="CLU_1475339_0_0_1"/>
<dbReference type="EMBL" id="KN831834">
    <property type="protein sequence ID" value="KIM35031.1"/>
    <property type="molecule type" value="Genomic_DNA"/>
</dbReference>
<keyword evidence="3" id="KW-1185">Reference proteome</keyword>
<reference evidence="3" key="2">
    <citation type="submission" date="2015-01" db="EMBL/GenBank/DDBJ databases">
        <title>Evolutionary Origins and Diversification of the Mycorrhizal Mutualists.</title>
        <authorList>
            <consortium name="DOE Joint Genome Institute"/>
            <consortium name="Mycorrhizal Genomics Consortium"/>
            <person name="Kohler A."/>
            <person name="Kuo A."/>
            <person name="Nagy L.G."/>
            <person name="Floudas D."/>
            <person name="Copeland A."/>
            <person name="Barry K.W."/>
            <person name="Cichocki N."/>
            <person name="Veneault-Fourrey C."/>
            <person name="LaButti K."/>
            <person name="Lindquist E.A."/>
            <person name="Lipzen A."/>
            <person name="Lundell T."/>
            <person name="Morin E."/>
            <person name="Murat C."/>
            <person name="Riley R."/>
            <person name="Ohm R."/>
            <person name="Sun H."/>
            <person name="Tunlid A."/>
            <person name="Henrissat B."/>
            <person name="Grigoriev I.V."/>
            <person name="Hibbett D.S."/>
            <person name="Martin F."/>
        </authorList>
    </citation>
    <scope>NUCLEOTIDE SEQUENCE [LARGE SCALE GENOMIC DNA]</scope>
    <source>
        <strain evidence="3">h7</strain>
    </source>
</reference>
<protein>
    <submittedName>
        <fullName evidence="2">Uncharacterized protein</fullName>
    </submittedName>
</protein>
<name>A0A0C3BUI0_HEBCY</name>
<proteinExistence type="predicted"/>
<dbReference type="AlphaFoldDB" id="A0A0C3BUI0"/>